<gene>
    <name evidence="1" type="ORF">GHO27_29135</name>
</gene>
<dbReference type="EMBL" id="WIVU01000255">
    <property type="protein sequence ID" value="MQU09692.1"/>
    <property type="molecule type" value="Genomic_DNA"/>
</dbReference>
<dbReference type="AlphaFoldDB" id="A0A6L5I213"/>
<feature type="non-terminal residue" evidence="1">
    <location>
        <position position="104"/>
    </location>
</feature>
<evidence type="ECO:0000313" key="1">
    <source>
        <dbReference type="EMBL" id="MQU09692.1"/>
    </source>
</evidence>
<comment type="caution">
    <text evidence="1">The sequence shown here is derived from an EMBL/GenBank/DDBJ whole genome shotgun (WGS) entry which is preliminary data.</text>
</comment>
<protein>
    <submittedName>
        <fullName evidence="1">Uncharacterized protein</fullName>
    </submittedName>
</protein>
<evidence type="ECO:0000313" key="2">
    <source>
        <dbReference type="Proteomes" id="UP000478064"/>
    </source>
</evidence>
<accession>A0A6L5I213</accession>
<reference evidence="1 2" key="1">
    <citation type="submission" date="2019-10" db="EMBL/GenBank/DDBJ databases">
        <title>Evaluation of single-gene subtyping targets for Pseudomonas.</title>
        <authorList>
            <person name="Reichler S.J."/>
            <person name="Orsi R.H."/>
            <person name="Wiedmann M."/>
            <person name="Martin N.H."/>
            <person name="Murphy S.I."/>
        </authorList>
    </citation>
    <scope>NUCLEOTIDE SEQUENCE [LARGE SCALE GENOMIC DNA]</scope>
    <source>
        <strain evidence="1 2">FSL R10-1637</strain>
    </source>
</reference>
<proteinExistence type="predicted"/>
<dbReference type="RefSeq" id="WP_153376462.1">
    <property type="nucleotide sequence ID" value="NZ_WIVU01000255.1"/>
</dbReference>
<name>A0A6L5I213_9PSED</name>
<dbReference type="Proteomes" id="UP000478064">
    <property type="component" value="Unassembled WGS sequence"/>
</dbReference>
<organism evidence="1 2">
    <name type="scientific">Pseudomonas helleri</name>
    <dbReference type="NCBI Taxonomy" id="1608996"/>
    <lineage>
        <taxon>Bacteria</taxon>
        <taxon>Pseudomonadati</taxon>
        <taxon>Pseudomonadota</taxon>
        <taxon>Gammaproteobacteria</taxon>
        <taxon>Pseudomonadales</taxon>
        <taxon>Pseudomonadaceae</taxon>
        <taxon>Pseudomonas</taxon>
    </lineage>
</organism>
<sequence>MRTERREVHGHWTLEGVSAVNGHLDAELPPGLQITGVSVAGAAVSAEQSADHLRIPLGACASTGCTVALEWTLSANGWPAEGEGFWLAQGSVWLEARRVMPRLG</sequence>